<dbReference type="KEGG" id="pme:NATL1_00321"/>
<organism evidence="1 2">
    <name type="scientific">Prochlorococcus marinus (strain NATL1A)</name>
    <dbReference type="NCBI Taxonomy" id="167555"/>
    <lineage>
        <taxon>Bacteria</taxon>
        <taxon>Bacillati</taxon>
        <taxon>Cyanobacteriota</taxon>
        <taxon>Cyanophyceae</taxon>
        <taxon>Synechococcales</taxon>
        <taxon>Prochlorococcaceae</taxon>
        <taxon>Prochlorococcus</taxon>
    </lineage>
</organism>
<dbReference type="Proteomes" id="UP000002592">
    <property type="component" value="Chromosome"/>
</dbReference>
<sequence>MFTKIIMNTVQVKKQAFLKEACFFFKNASVYAEEGDLQTCACLILKALDKERRADGVGPQVLHLIKTI</sequence>
<dbReference type="EMBL" id="CP000553">
    <property type="protein sequence ID" value="ABM74596.1"/>
    <property type="molecule type" value="Genomic_DNA"/>
</dbReference>
<accession>A2BZD6</accession>
<protein>
    <submittedName>
        <fullName evidence="1">Uncharacterized protein</fullName>
    </submittedName>
</protein>
<dbReference type="AlphaFoldDB" id="A2BZD6"/>
<evidence type="ECO:0000313" key="2">
    <source>
        <dbReference type="Proteomes" id="UP000002592"/>
    </source>
</evidence>
<dbReference type="HOGENOM" id="CLU_190033_0_0_3"/>
<name>A2BZD6_PROM1</name>
<proteinExistence type="predicted"/>
<evidence type="ECO:0000313" key="1">
    <source>
        <dbReference type="EMBL" id="ABM74596.1"/>
    </source>
</evidence>
<gene>
    <name evidence="1" type="ordered locus">NATL1_00321</name>
</gene>
<reference evidence="2" key="1">
    <citation type="journal article" date="2007" name="PLoS Genet.">
        <title>Patterns and implications of gene gain and loss in the evolution of Prochlorococcus.</title>
        <authorList>
            <person name="Kettler G.C."/>
            <person name="Martiny A.C."/>
            <person name="Huang K."/>
            <person name="Zucker J."/>
            <person name="Coleman M.L."/>
            <person name="Rodrigue S."/>
            <person name="Chen F."/>
            <person name="Lapidus A."/>
            <person name="Ferriera S."/>
            <person name="Johnson J."/>
            <person name="Steglich C."/>
            <person name="Church G.M."/>
            <person name="Richardson P."/>
            <person name="Chisholm S.W."/>
        </authorList>
    </citation>
    <scope>NUCLEOTIDE SEQUENCE [LARGE SCALE GENOMIC DNA]</scope>
    <source>
        <strain evidence="2">NATL1A</strain>
    </source>
</reference>